<dbReference type="HOGENOM" id="CLU_3101709_0_0_9"/>
<reference evidence="2" key="1">
    <citation type="submission" date="2011-06" db="EMBL/GenBank/DDBJ databases">
        <title>Complete genome sequence of Paenibacillus mucilaginosus KNP414.</title>
        <authorList>
            <person name="Wang J."/>
            <person name="Hu S."/>
            <person name="Hu X."/>
            <person name="Zhang B."/>
            <person name="Dong D."/>
            <person name="Zhang S."/>
            <person name="Zhao K."/>
            <person name="Wu D."/>
        </authorList>
    </citation>
    <scope>NUCLEOTIDE SEQUENCE [LARGE SCALE GENOMIC DNA]</scope>
    <source>
        <strain evidence="2">KNP414</strain>
    </source>
</reference>
<dbReference type="AlphaFoldDB" id="F8FEP7"/>
<accession>F8FEP7</accession>
<dbReference type="Proteomes" id="UP000006620">
    <property type="component" value="Chromosome"/>
</dbReference>
<evidence type="ECO:0000313" key="2">
    <source>
        <dbReference type="Proteomes" id="UP000006620"/>
    </source>
</evidence>
<sequence length="51" mass="5592">MEGIRLLLYRPGEQGCNWEAGELGHGQYGGAWLGEGVLFIHKKGGRSDYGQ</sequence>
<proteinExistence type="predicted"/>
<dbReference type="EMBL" id="CP002869">
    <property type="protein sequence ID" value="AEI45364.1"/>
    <property type="molecule type" value="Genomic_DNA"/>
</dbReference>
<evidence type="ECO:0000313" key="1">
    <source>
        <dbReference type="EMBL" id="AEI45364.1"/>
    </source>
</evidence>
<protein>
    <submittedName>
        <fullName evidence="1">Uncharacterized protein</fullName>
    </submittedName>
</protein>
<organism evidence="1 2">
    <name type="scientific">Paenibacillus mucilaginosus (strain KNP414)</name>
    <dbReference type="NCBI Taxonomy" id="1036673"/>
    <lineage>
        <taxon>Bacteria</taxon>
        <taxon>Bacillati</taxon>
        <taxon>Bacillota</taxon>
        <taxon>Bacilli</taxon>
        <taxon>Bacillales</taxon>
        <taxon>Paenibacillaceae</taxon>
        <taxon>Paenibacillus</taxon>
    </lineage>
</organism>
<gene>
    <name evidence="1" type="ordered locus">KNP414_06846</name>
</gene>
<name>F8FEP7_PAEMK</name>
<reference evidence="1 2" key="2">
    <citation type="journal article" date="2013" name="Genome Announc.">
        <title>Genome Sequence of Growth-Improving Paenibacillus mucilaginosus Strain KNP414.</title>
        <authorList>
            <person name="Lu J.J."/>
            <person name="Wang J.F."/>
            <person name="Hu X.F."/>
        </authorList>
    </citation>
    <scope>NUCLEOTIDE SEQUENCE [LARGE SCALE GENOMIC DNA]</scope>
    <source>
        <strain evidence="1 2">KNP414</strain>
    </source>
</reference>
<dbReference type="PATRIC" id="fig|1036673.3.peg.6389"/>
<dbReference type="KEGG" id="pms:KNP414_06846"/>